<dbReference type="Proteomes" id="UP000199546">
    <property type="component" value="Unassembled WGS sequence"/>
</dbReference>
<gene>
    <name evidence="4" type="ORF">SAMN05660657_02484</name>
</gene>
<evidence type="ECO:0008006" key="6">
    <source>
        <dbReference type="Google" id="ProtNLM"/>
    </source>
</evidence>
<keyword evidence="3" id="KW-1133">Transmembrane helix</keyword>
<feature type="region of interest" description="Disordered" evidence="2">
    <location>
        <begin position="48"/>
        <end position="111"/>
    </location>
</feature>
<keyword evidence="1" id="KW-0732">Signal</keyword>
<dbReference type="EMBL" id="FPBA01000007">
    <property type="protein sequence ID" value="SFT69782.1"/>
    <property type="molecule type" value="Genomic_DNA"/>
</dbReference>
<organism evidence="4 5">
    <name type="scientific">Geodermatophilus amargosae</name>
    <dbReference type="NCBI Taxonomy" id="1296565"/>
    <lineage>
        <taxon>Bacteria</taxon>
        <taxon>Bacillati</taxon>
        <taxon>Actinomycetota</taxon>
        <taxon>Actinomycetes</taxon>
        <taxon>Geodermatophilales</taxon>
        <taxon>Geodermatophilaceae</taxon>
        <taxon>Geodermatophilus</taxon>
    </lineage>
</organism>
<dbReference type="Gene3D" id="2.60.40.1240">
    <property type="match status" value="1"/>
</dbReference>
<dbReference type="STRING" id="1296565.SAMN05660657_02484"/>
<dbReference type="InterPro" id="IPR029050">
    <property type="entry name" value="Immunoprotect_excell_Ig-like"/>
</dbReference>
<evidence type="ECO:0000256" key="2">
    <source>
        <dbReference type="SAM" id="MobiDB-lite"/>
    </source>
</evidence>
<keyword evidence="5" id="KW-1185">Reference proteome</keyword>
<protein>
    <recommendedName>
        <fullName evidence="6">DUF4352 domain-containing protein</fullName>
    </recommendedName>
</protein>
<sequence>MSDIEERGGTAVEERPSPAAPSSRRRLLLALAAVVLVALVAVSVLVRGDDEEPGGSAAAATQSSTPATETEPSLGSTDPGAQATPPAEDPQPVVDELPPSQPAVPLDQPAAAGDGITASVASVEAIDGTGQGRGNVSGPALRVTVRITNGTDDTADLGGVAVDLTHGSDAVPASPLDDPSQAPFSGSLEPGDSAEGVYVFSVPRDDRDTVTVSVGHRAGAPFMVFTGSAG</sequence>
<evidence type="ECO:0000313" key="5">
    <source>
        <dbReference type="Proteomes" id="UP000199546"/>
    </source>
</evidence>
<evidence type="ECO:0000256" key="3">
    <source>
        <dbReference type="SAM" id="Phobius"/>
    </source>
</evidence>
<reference evidence="5" key="1">
    <citation type="submission" date="2016-10" db="EMBL/GenBank/DDBJ databases">
        <authorList>
            <person name="Varghese N."/>
            <person name="Submissions S."/>
        </authorList>
    </citation>
    <scope>NUCLEOTIDE SEQUENCE [LARGE SCALE GENOMIC DNA]</scope>
    <source>
        <strain evidence="5">DSM 46136</strain>
    </source>
</reference>
<accession>A0A1I7A4F5</accession>
<evidence type="ECO:0000256" key="1">
    <source>
        <dbReference type="ARBA" id="ARBA00022729"/>
    </source>
</evidence>
<name>A0A1I7A4F5_9ACTN</name>
<evidence type="ECO:0000313" key="4">
    <source>
        <dbReference type="EMBL" id="SFT69782.1"/>
    </source>
</evidence>
<feature type="region of interest" description="Disordered" evidence="2">
    <location>
        <begin position="168"/>
        <end position="194"/>
    </location>
</feature>
<feature type="transmembrane region" description="Helical" evidence="3">
    <location>
        <begin position="27"/>
        <end position="46"/>
    </location>
</feature>
<proteinExistence type="predicted"/>
<keyword evidence="3" id="KW-0472">Membrane</keyword>
<feature type="compositionally biased region" description="Basic and acidic residues" evidence="2">
    <location>
        <begin position="1"/>
        <end position="16"/>
    </location>
</feature>
<feature type="region of interest" description="Disordered" evidence="2">
    <location>
        <begin position="1"/>
        <end position="23"/>
    </location>
</feature>
<feature type="compositionally biased region" description="Low complexity" evidence="2">
    <location>
        <begin position="56"/>
        <end position="73"/>
    </location>
</feature>
<keyword evidence="3" id="KW-0812">Transmembrane</keyword>
<dbReference type="AlphaFoldDB" id="A0A1I7A4F5"/>